<protein>
    <submittedName>
        <fullName evidence="3">Uncharacterized protein</fullName>
    </submittedName>
</protein>
<evidence type="ECO:0000313" key="2">
    <source>
        <dbReference type="Proteomes" id="UP000887566"/>
    </source>
</evidence>
<dbReference type="AlphaFoldDB" id="A0A914XE10"/>
<evidence type="ECO:0000256" key="1">
    <source>
        <dbReference type="SAM" id="MobiDB-lite"/>
    </source>
</evidence>
<accession>A0A914XE10</accession>
<evidence type="ECO:0000313" key="3">
    <source>
        <dbReference type="WBParaSite" id="PSAMB.scaffold7824size7057.g30579.t1"/>
    </source>
</evidence>
<organism evidence="2 3">
    <name type="scientific">Plectus sambesii</name>
    <dbReference type="NCBI Taxonomy" id="2011161"/>
    <lineage>
        <taxon>Eukaryota</taxon>
        <taxon>Metazoa</taxon>
        <taxon>Ecdysozoa</taxon>
        <taxon>Nematoda</taxon>
        <taxon>Chromadorea</taxon>
        <taxon>Plectida</taxon>
        <taxon>Plectina</taxon>
        <taxon>Plectoidea</taxon>
        <taxon>Plectidae</taxon>
        <taxon>Plectus</taxon>
    </lineage>
</organism>
<feature type="region of interest" description="Disordered" evidence="1">
    <location>
        <begin position="74"/>
        <end position="110"/>
    </location>
</feature>
<sequence>MSDNINESKVLAALNSDKDERLKTRHQWGLVNLCKSADGRRLFQYGLMNVCKGDITQAVSQVGIVNVDMSEVAPISDEQNVHHGSENESEVEQSTTEQQDEETSRQLKVK</sequence>
<dbReference type="Proteomes" id="UP000887566">
    <property type="component" value="Unplaced"/>
</dbReference>
<proteinExistence type="predicted"/>
<keyword evidence="2" id="KW-1185">Reference proteome</keyword>
<reference evidence="3" key="1">
    <citation type="submission" date="2022-11" db="UniProtKB">
        <authorList>
            <consortium name="WormBaseParasite"/>
        </authorList>
    </citation>
    <scope>IDENTIFICATION</scope>
</reference>
<dbReference type="WBParaSite" id="PSAMB.scaffold7824size7057.g30579.t1">
    <property type="protein sequence ID" value="PSAMB.scaffold7824size7057.g30579.t1"/>
    <property type="gene ID" value="PSAMB.scaffold7824size7057.g30579"/>
</dbReference>
<name>A0A914XE10_9BILA</name>